<reference evidence="2" key="2">
    <citation type="submission" date="2025-08" db="UniProtKB">
        <authorList>
            <consortium name="RefSeq"/>
        </authorList>
    </citation>
    <scope>IDENTIFICATION</scope>
    <source>
        <tissue evidence="2">Etiolated seedlings</tissue>
    </source>
</reference>
<evidence type="ECO:0000313" key="2">
    <source>
        <dbReference type="RefSeq" id="XP_012572690.1"/>
    </source>
</evidence>
<dbReference type="RefSeq" id="XP_012572690.1">
    <property type="nucleotide sequence ID" value="XM_012717236.1"/>
</dbReference>
<organism evidence="1 2">
    <name type="scientific">Cicer arietinum</name>
    <name type="common">Chickpea</name>
    <name type="synonym">Garbanzo</name>
    <dbReference type="NCBI Taxonomy" id="3827"/>
    <lineage>
        <taxon>Eukaryota</taxon>
        <taxon>Viridiplantae</taxon>
        <taxon>Streptophyta</taxon>
        <taxon>Embryophyta</taxon>
        <taxon>Tracheophyta</taxon>
        <taxon>Spermatophyta</taxon>
        <taxon>Magnoliopsida</taxon>
        <taxon>eudicotyledons</taxon>
        <taxon>Gunneridae</taxon>
        <taxon>Pentapetalae</taxon>
        <taxon>rosids</taxon>
        <taxon>fabids</taxon>
        <taxon>Fabales</taxon>
        <taxon>Fabaceae</taxon>
        <taxon>Papilionoideae</taxon>
        <taxon>50 kb inversion clade</taxon>
        <taxon>NPAAA clade</taxon>
        <taxon>Hologalegina</taxon>
        <taxon>IRL clade</taxon>
        <taxon>Cicereae</taxon>
        <taxon>Cicer</taxon>
    </lineage>
</organism>
<reference evidence="1" key="1">
    <citation type="journal article" date="2013" name="Nat. Biotechnol.">
        <title>Draft genome sequence of chickpea (Cicer arietinum) provides a resource for trait improvement.</title>
        <authorList>
            <person name="Varshney R.K."/>
            <person name="Song C."/>
            <person name="Saxena R.K."/>
            <person name="Azam S."/>
            <person name="Yu S."/>
            <person name="Sharpe A.G."/>
            <person name="Cannon S."/>
            <person name="Baek J."/>
            <person name="Rosen B.D."/>
            <person name="Tar'an B."/>
            <person name="Millan T."/>
            <person name="Zhang X."/>
            <person name="Ramsay L.D."/>
            <person name="Iwata A."/>
            <person name="Wang Y."/>
            <person name="Nelson W."/>
            <person name="Farmer A.D."/>
            <person name="Gaur P.M."/>
            <person name="Soderlund C."/>
            <person name="Penmetsa R.V."/>
            <person name="Xu C."/>
            <person name="Bharti A.K."/>
            <person name="He W."/>
            <person name="Winter P."/>
            <person name="Zhao S."/>
            <person name="Hane J.K."/>
            <person name="Carrasquilla-Garcia N."/>
            <person name="Condie J.A."/>
            <person name="Upadhyaya H.D."/>
            <person name="Luo M.C."/>
            <person name="Thudi M."/>
            <person name="Gowda C.L."/>
            <person name="Singh N.P."/>
            <person name="Lichtenzveig J."/>
            <person name="Gali K.K."/>
            <person name="Rubio J."/>
            <person name="Nadarajan N."/>
            <person name="Dolezel J."/>
            <person name="Bansal K.C."/>
            <person name="Xu X."/>
            <person name="Edwards D."/>
            <person name="Zhang G."/>
            <person name="Kahl G."/>
            <person name="Gil J."/>
            <person name="Singh K.B."/>
            <person name="Datta S.K."/>
            <person name="Jackson S.A."/>
            <person name="Wang J."/>
            <person name="Cook D.R."/>
        </authorList>
    </citation>
    <scope>NUCLEOTIDE SEQUENCE [LARGE SCALE GENOMIC DNA]</scope>
    <source>
        <strain evidence="1">cv. CDC Frontier</strain>
    </source>
</reference>
<dbReference type="KEGG" id="cam:105852303"/>
<dbReference type="Proteomes" id="UP000087171">
    <property type="component" value="Chromosome Ca1"/>
</dbReference>
<gene>
    <name evidence="2" type="primary">LOC105852303</name>
</gene>
<name>A0A1S3EA39_CICAR</name>
<proteinExistence type="predicted"/>
<dbReference type="OrthoDB" id="1436328at2759"/>
<dbReference type="GeneID" id="105852303"/>
<keyword evidence="1" id="KW-1185">Reference proteome</keyword>
<sequence length="119" mass="14110">MVKILWMKKNHLIFSRTPFDHEQILKYFNRQFSSIHHRLYLFPSSFKEDCKRKINVRWYPLNVNAFKLNIDSSYHETPSLAACGMLIRDHKGVYIIGFFCNLSQDTFVPTEFLGLVHGL</sequence>
<evidence type="ECO:0000313" key="1">
    <source>
        <dbReference type="Proteomes" id="UP000087171"/>
    </source>
</evidence>
<accession>A0A1S3EA39</accession>
<dbReference type="AlphaFoldDB" id="A0A1S3EA39"/>
<protein>
    <submittedName>
        <fullName evidence="2">Uncharacterized protein LOC105852303</fullName>
    </submittedName>
</protein>